<sequence length="262" mass="27579">MRVTRTGTGGPPLVFVHGLACDGTDWQAQVDWFETRTTVVVRDLPGHGCDTAAPEDCTIEEYGAAVARVMTELSLPPAIIVGHSMGCRVALQAYRVQPDAVAGLVLVDGSRIADGDPAAAEQAMSDELAGDGYGQFMKRFFESMFVPSSDPVLANRIVDRGVGFPAPSGRTLLTSLAGWDAGEVVSALDSVRVPLLAIQCTTLDAARERVSLESGQSSAWIDLVLAHVPQATAAMLPGSGHFPQIEQAAEITALIADFCDAI</sequence>
<dbReference type="Proteomes" id="UP000053707">
    <property type="component" value="Unassembled WGS sequence"/>
</dbReference>
<dbReference type="Gene3D" id="3.40.50.1820">
    <property type="entry name" value="alpha/beta hydrolase"/>
    <property type="match status" value="1"/>
</dbReference>
<dbReference type="InterPro" id="IPR000073">
    <property type="entry name" value="AB_hydrolase_1"/>
</dbReference>
<organism evidence="2 3">
    <name type="scientific">Mycobacterium lehmannii</name>
    <dbReference type="NCBI Taxonomy" id="2048550"/>
    <lineage>
        <taxon>Bacteria</taxon>
        <taxon>Bacillati</taxon>
        <taxon>Actinomycetota</taxon>
        <taxon>Actinomycetes</taxon>
        <taxon>Mycobacteriales</taxon>
        <taxon>Mycobacteriaceae</taxon>
        <taxon>Mycobacterium</taxon>
    </lineage>
</organism>
<dbReference type="SUPFAM" id="SSF53474">
    <property type="entry name" value="alpha/beta-Hydrolases"/>
    <property type="match status" value="1"/>
</dbReference>
<dbReference type="PANTHER" id="PTHR43798">
    <property type="entry name" value="MONOACYLGLYCEROL LIPASE"/>
    <property type="match status" value="1"/>
</dbReference>
<dbReference type="RefSeq" id="WP_064394420.1">
    <property type="nucleotide sequence ID" value="NZ_LQIR01000003.1"/>
</dbReference>
<dbReference type="GO" id="GO:0016787">
    <property type="term" value="F:hydrolase activity"/>
    <property type="evidence" value="ECO:0007669"/>
    <property type="project" value="UniProtKB-KW"/>
</dbReference>
<evidence type="ECO:0000259" key="1">
    <source>
        <dbReference type="Pfam" id="PF12697"/>
    </source>
</evidence>
<dbReference type="EMBL" id="LQIR01000003">
    <property type="protein sequence ID" value="KUI20494.1"/>
    <property type="molecule type" value="Genomic_DNA"/>
</dbReference>
<evidence type="ECO:0000313" key="2">
    <source>
        <dbReference type="EMBL" id="KUI20494.1"/>
    </source>
</evidence>
<dbReference type="Pfam" id="PF12697">
    <property type="entry name" value="Abhydrolase_6"/>
    <property type="match status" value="1"/>
</dbReference>
<proteinExistence type="predicted"/>
<keyword evidence="3" id="KW-1185">Reference proteome</keyword>
<dbReference type="InterPro" id="IPR050266">
    <property type="entry name" value="AB_hydrolase_sf"/>
</dbReference>
<dbReference type="AlphaFoldDB" id="A0A124EQI9"/>
<comment type="caution">
    <text evidence="2">The sequence shown here is derived from an EMBL/GenBank/DDBJ whole genome shotgun (WGS) entry which is preliminary data.</text>
</comment>
<dbReference type="InterPro" id="IPR029058">
    <property type="entry name" value="AB_hydrolase_fold"/>
</dbReference>
<name>A0A124EQI9_9MYCO</name>
<reference evidence="2 3" key="1">
    <citation type="submission" date="2016-01" db="EMBL/GenBank/DDBJ databases">
        <authorList>
            <consortium name="TB Trials Study Group"/>
            <person name="Sutton G."/>
            <person name="Brinkac L."/>
            <person name="Sanka R."/>
            <person name="Adams M."/>
            <person name="Lau E.L."/>
            <person name="Macaden R."/>
            <person name="Grewal H.M.S."/>
        </authorList>
    </citation>
    <scope>NUCLEOTIDE SEQUENCE [LARGE SCALE GENOMIC DNA]</scope>
    <source>
        <strain evidence="2 3">IS-1744</strain>
    </source>
</reference>
<feature type="domain" description="AB hydrolase-1" evidence="1">
    <location>
        <begin position="13"/>
        <end position="251"/>
    </location>
</feature>
<accession>A0A124EQI9</accession>
<gene>
    <name evidence="2" type="ORF">AU192_16460</name>
</gene>
<evidence type="ECO:0000313" key="3">
    <source>
        <dbReference type="Proteomes" id="UP000053707"/>
    </source>
</evidence>
<keyword evidence="2" id="KW-0378">Hydrolase</keyword>
<protein>
    <submittedName>
        <fullName evidence="2">Alpha/beta hydrolase</fullName>
    </submittedName>
</protein>